<dbReference type="Pfam" id="PF03061">
    <property type="entry name" value="4HBT"/>
    <property type="match status" value="1"/>
</dbReference>
<dbReference type="SUPFAM" id="SSF54637">
    <property type="entry name" value="Thioesterase/thiol ester dehydrase-isomerase"/>
    <property type="match status" value="1"/>
</dbReference>
<dbReference type="OrthoDB" id="9813282at2"/>
<keyword evidence="3" id="KW-1185">Reference proteome</keyword>
<proteinExistence type="predicted"/>
<evidence type="ECO:0000313" key="2">
    <source>
        <dbReference type="EMBL" id="QCT21330.1"/>
    </source>
</evidence>
<dbReference type="CDD" id="cd03443">
    <property type="entry name" value="PaaI_thioesterase"/>
    <property type="match status" value="1"/>
</dbReference>
<dbReference type="Proteomes" id="UP000302163">
    <property type="component" value="Chromosome"/>
</dbReference>
<dbReference type="InterPro" id="IPR006683">
    <property type="entry name" value="Thioestr_dom"/>
</dbReference>
<dbReference type="Gene3D" id="3.10.129.10">
    <property type="entry name" value="Hotdog Thioesterase"/>
    <property type="match status" value="1"/>
</dbReference>
<name>A0A4P8YKP3_9ENTR</name>
<protein>
    <submittedName>
        <fullName evidence="2">PaaI family thioesterase</fullName>
    </submittedName>
</protein>
<evidence type="ECO:0000313" key="3">
    <source>
        <dbReference type="Proteomes" id="UP000302163"/>
    </source>
</evidence>
<reference evidence="2 3" key="1">
    <citation type="submission" date="2019-05" db="EMBL/GenBank/DDBJ databases">
        <title>Complete genome sequence of Izhakiella calystegiae KSNA2, an endophyte isolated from beach morning glory (Calystegia soldanella).</title>
        <authorList>
            <person name="Jiang L."/>
            <person name="Jeong J.C."/>
            <person name="Kim C.Y."/>
            <person name="Kim D.H."/>
            <person name="Kim S.W."/>
            <person name="Lee j."/>
        </authorList>
    </citation>
    <scope>NUCLEOTIDE SEQUENCE [LARGE SCALE GENOMIC DNA]</scope>
    <source>
        <strain evidence="2 3">KSNA2</strain>
    </source>
</reference>
<gene>
    <name evidence="2" type="ORF">FEM41_17590</name>
</gene>
<feature type="domain" description="Thioesterase" evidence="1">
    <location>
        <begin position="53"/>
        <end position="126"/>
    </location>
</feature>
<accession>A0A4P8YKP3</accession>
<organism evidence="2 3">
    <name type="scientific">Jejubacter calystegiae</name>
    <dbReference type="NCBI Taxonomy" id="2579935"/>
    <lineage>
        <taxon>Bacteria</taxon>
        <taxon>Pseudomonadati</taxon>
        <taxon>Pseudomonadota</taxon>
        <taxon>Gammaproteobacteria</taxon>
        <taxon>Enterobacterales</taxon>
        <taxon>Enterobacteriaceae</taxon>
        <taxon>Jejubacter</taxon>
    </lineage>
</organism>
<dbReference type="AlphaFoldDB" id="A0A4P8YKP3"/>
<evidence type="ECO:0000259" key="1">
    <source>
        <dbReference type="Pfam" id="PF03061"/>
    </source>
</evidence>
<dbReference type="RefSeq" id="WP_138097486.1">
    <property type="nucleotide sequence ID" value="NZ_CP040428.1"/>
</dbReference>
<dbReference type="GO" id="GO:0016790">
    <property type="term" value="F:thiolester hydrolase activity"/>
    <property type="evidence" value="ECO:0007669"/>
    <property type="project" value="UniProtKB-ARBA"/>
</dbReference>
<sequence length="166" mass="17868">MNPDALFWKVVNGQLPLSKAAMTLGWRFDRYDEAQGVVHVEYQAGSGLTNPLGNIQGGILSAMLDDCMGPAIYLDLPPGKVALTIESKTSFIHPAAPGVIRGEGWIEQRKGGICFTAGRLLNDSGHILATASATFRIGSLRWHGLTIPGPVADGIMKWKLRRIADS</sequence>
<dbReference type="KEGG" id="izh:FEM41_17590"/>
<dbReference type="InterPro" id="IPR029069">
    <property type="entry name" value="HotDog_dom_sf"/>
</dbReference>
<dbReference type="EMBL" id="CP040428">
    <property type="protein sequence ID" value="QCT21330.1"/>
    <property type="molecule type" value="Genomic_DNA"/>
</dbReference>